<evidence type="ECO:0000313" key="3">
    <source>
        <dbReference type="EMBL" id="AYL98344.1"/>
    </source>
</evidence>
<keyword evidence="1" id="KW-0812">Transmembrane</keyword>
<keyword evidence="2" id="KW-0732">Signal</keyword>
<evidence type="ECO:0000256" key="2">
    <source>
        <dbReference type="SAM" id="SignalP"/>
    </source>
</evidence>
<dbReference type="KEGG" id="muh:HYN43_025005"/>
<keyword evidence="4" id="KW-1185">Reference proteome</keyword>
<protein>
    <recommendedName>
        <fullName evidence="5">DUF3999 domain-containing protein</fullName>
    </recommendedName>
</protein>
<accession>A0A494VTR9</accession>
<organism evidence="3 4">
    <name type="scientific">Mucilaginibacter celer</name>
    <dbReference type="NCBI Taxonomy" id="2305508"/>
    <lineage>
        <taxon>Bacteria</taxon>
        <taxon>Pseudomonadati</taxon>
        <taxon>Bacteroidota</taxon>
        <taxon>Sphingobacteriia</taxon>
        <taxon>Sphingobacteriales</taxon>
        <taxon>Sphingobacteriaceae</taxon>
        <taxon>Mucilaginibacter</taxon>
    </lineage>
</organism>
<keyword evidence="1" id="KW-1133">Transmembrane helix</keyword>
<keyword evidence="1" id="KW-0472">Membrane</keyword>
<name>A0A494VTR9_9SPHI</name>
<dbReference type="OrthoDB" id="994644at2"/>
<evidence type="ECO:0000256" key="1">
    <source>
        <dbReference type="SAM" id="Phobius"/>
    </source>
</evidence>
<evidence type="ECO:0008006" key="5">
    <source>
        <dbReference type="Google" id="ProtNLM"/>
    </source>
</evidence>
<dbReference type="AlphaFoldDB" id="A0A494VTR9"/>
<sequence length="412" mass="46165">MKRRLSKMNKVSFLLLLLCGSILSASAQKNFKYKAPLKKIDSTGFYRIALQPALVAKAKPGLSDIRIVDDKSNFVPYVQAGSLPQKSQKSFLVFPVIADRATTDTGTTFTIENKTGLALDRLWIRLQNTAVKRKVNLLGSDDMNQWFAIQEEIPLQEAVQNSEGTYMQSLFFPASNYHYLKIQVNDKNKSPIKFLQAGVYTEYVSAAQAYTPIKPVKVIKADSNRTTFVEIRLDDNYLVNRLHFSISAPKYYKRGVTVYQFVNNGKELISDAELSSAKTPDLLIAAKSKHLLIEISNGDNPPLSIGEVTAFQSDEYLVSYLEAKQNYLLLAGDSSAVAPEYDLKFFTDSIKDNIPAIKHDAVVKNDGYEAKVTEAKPDRTPLIWIAIVVSLGILLFLTLKMTREVKKKEAEK</sequence>
<dbReference type="RefSeq" id="WP_119406622.1">
    <property type="nucleotide sequence ID" value="NZ_CP032869.1"/>
</dbReference>
<gene>
    <name evidence="3" type="ORF">HYN43_025005</name>
</gene>
<dbReference type="Proteomes" id="UP000270046">
    <property type="component" value="Chromosome"/>
</dbReference>
<feature type="signal peptide" evidence="2">
    <location>
        <begin position="1"/>
        <end position="27"/>
    </location>
</feature>
<evidence type="ECO:0000313" key="4">
    <source>
        <dbReference type="Proteomes" id="UP000270046"/>
    </source>
</evidence>
<feature type="transmembrane region" description="Helical" evidence="1">
    <location>
        <begin position="381"/>
        <end position="399"/>
    </location>
</feature>
<reference evidence="3 4" key="1">
    <citation type="submission" date="2018-10" db="EMBL/GenBank/DDBJ databases">
        <title>Genome sequencing of Mucilaginibacter sp. HYN0043.</title>
        <authorList>
            <person name="Kim M."/>
            <person name="Yi H."/>
        </authorList>
    </citation>
    <scope>NUCLEOTIDE SEQUENCE [LARGE SCALE GENOMIC DNA]</scope>
    <source>
        <strain evidence="3 4">HYN0043</strain>
    </source>
</reference>
<feature type="chain" id="PRO_5019854965" description="DUF3999 domain-containing protein" evidence="2">
    <location>
        <begin position="28"/>
        <end position="412"/>
    </location>
</feature>
<proteinExistence type="predicted"/>
<dbReference type="EMBL" id="CP032869">
    <property type="protein sequence ID" value="AYL98344.1"/>
    <property type="molecule type" value="Genomic_DNA"/>
</dbReference>